<feature type="binding site" evidence="6">
    <location>
        <position position="317"/>
    </location>
    <ligand>
        <name>Zn(2+)</name>
        <dbReference type="ChEBI" id="CHEBI:29105"/>
    </ligand>
</feature>
<dbReference type="GO" id="GO:0032259">
    <property type="term" value="P:methylation"/>
    <property type="evidence" value="ECO:0007669"/>
    <property type="project" value="UniProtKB-KW"/>
</dbReference>
<gene>
    <name evidence="8" type="ORF">AC578_6086</name>
</gene>
<comment type="cofactor">
    <cofactor evidence="5">
        <name>Zn(2+)</name>
        <dbReference type="ChEBI" id="CHEBI:29105"/>
    </cofactor>
    <text evidence="5">Binds 1 zinc ion per subunit.</text>
</comment>
<feature type="domain" description="Hcy-binding" evidence="7">
    <location>
        <begin position="5"/>
        <end position="331"/>
    </location>
</feature>
<dbReference type="InterPro" id="IPR017226">
    <property type="entry name" value="BHMT-like"/>
</dbReference>
<evidence type="ECO:0000256" key="4">
    <source>
        <dbReference type="ARBA" id="ARBA00022833"/>
    </source>
</evidence>
<dbReference type="PANTHER" id="PTHR46015">
    <property type="entry name" value="ZGC:172121"/>
    <property type="match status" value="1"/>
</dbReference>
<dbReference type="GO" id="GO:0008898">
    <property type="term" value="F:S-adenosylmethionine-homocysteine S-methyltransferase activity"/>
    <property type="evidence" value="ECO:0007669"/>
    <property type="project" value="TreeGrafter"/>
</dbReference>
<dbReference type="InterPro" id="IPR003726">
    <property type="entry name" value="HCY_dom"/>
</dbReference>
<evidence type="ECO:0000259" key="7">
    <source>
        <dbReference type="PROSITE" id="PS50970"/>
    </source>
</evidence>
<evidence type="ECO:0000256" key="1">
    <source>
        <dbReference type="ARBA" id="ARBA00022603"/>
    </source>
</evidence>
<dbReference type="Pfam" id="PF02574">
    <property type="entry name" value="S-methyl_trans"/>
    <property type="match status" value="1"/>
</dbReference>
<dbReference type="PANTHER" id="PTHR46015:SF1">
    <property type="entry name" value="HOMOCYSTEINE S-METHYLTRANSFERASE-LIKE ISOFORM 1"/>
    <property type="match status" value="1"/>
</dbReference>
<sequence>MLSRSDFQALLDSEGLLIVDGALATELETRGHDLNHPLWSAKLLKENPASIQDVHFDYFKAGANIAITASYQAGIEGLTTHFGVEEPDARLLVKRSVEVAKAARDAFAETKDAKASDGSVKTLLIAGSVGPYGAFLADGSEYRGDYQRTVDEFKDFHRSRIAVLIEAGVDLLALETMPNLSETKALLELLQTEFPQAIAWLACSMKGAAHLSDGTPWQDVLALVNEHQARIVSFGINCVPLHETKDALEHIKRFTDLPLICYPNSGEVWEPATHTWHGSQPDALLAEHSGKCEAASQLAAEFDSWTKAGARLVGGCCRTGPGFIAAIHDHIKT</sequence>
<keyword evidence="9" id="KW-1185">Reference proteome</keyword>
<keyword evidence="3 5" id="KW-0479">Metal-binding</keyword>
<evidence type="ECO:0000256" key="6">
    <source>
        <dbReference type="PROSITE-ProRule" id="PRU00333"/>
    </source>
</evidence>
<keyword evidence="4 5" id="KW-0862">Zinc</keyword>
<dbReference type="SUPFAM" id="SSF82282">
    <property type="entry name" value="Homocysteine S-methyltransferase"/>
    <property type="match status" value="1"/>
</dbReference>
<comment type="caution">
    <text evidence="8">The sequence shown here is derived from an EMBL/GenBank/DDBJ whole genome shotgun (WGS) entry which is preliminary data.</text>
</comment>
<dbReference type="Proteomes" id="UP000070133">
    <property type="component" value="Unassembled WGS sequence"/>
</dbReference>
<keyword evidence="1 6" id="KW-0489">Methyltransferase</keyword>
<dbReference type="InterPro" id="IPR036589">
    <property type="entry name" value="HCY_dom_sf"/>
</dbReference>
<dbReference type="PIRSF" id="PIRSF037505">
    <property type="entry name" value="Betaine_HMT"/>
    <property type="match status" value="1"/>
</dbReference>
<feature type="binding site" evidence="6">
    <location>
        <position position="316"/>
    </location>
    <ligand>
        <name>Zn(2+)</name>
        <dbReference type="ChEBI" id="CHEBI:29105"/>
    </ligand>
</feature>
<accession>A0A139HVE8</accession>
<keyword evidence="2 6" id="KW-0808">Transferase</keyword>
<organism evidence="8 9">
    <name type="scientific">Pseudocercospora eumusae</name>
    <dbReference type="NCBI Taxonomy" id="321146"/>
    <lineage>
        <taxon>Eukaryota</taxon>
        <taxon>Fungi</taxon>
        <taxon>Dikarya</taxon>
        <taxon>Ascomycota</taxon>
        <taxon>Pezizomycotina</taxon>
        <taxon>Dothideomycetes</taxon>
        <taxon>Dothideomycetidae</taxon>
        <taxon>Mycosphaerellales</taxon>
        <taxon>Mycosphaerellaceae</taxon>
        <taxon>Pseudocercospora</taxon>
    </lineage>
</organism>
<dbReference type="EMBL" id="LFZN01000006">
    <property type="protein sequence ID" value="KXT06445.1"/>
    <property type="molecule type" value="Genomic_DNA"/>
</dbReference>
<evidence type="ECO:0000256" key="2">
    <source>
        <dbReference type="ARBA" id="ARBA00022679"/>
    </source>
</evidence>
<dbReference type="GO" id="GO:0008270">
    <property type="term" value="F:zinc ion binding"/>
    <property type="evidence" value="ECO:0007669"/>
    <property type="project" value="InterPro"/>
</dbReference>
<dbReference type="GO" id="GO:0033528">
    <property type="term" value="P:S-methylmethionine cycle"/>
    <property type="evidence" value="ECO:0007669"/>
    <property type="project" value="TreeGrafter"/>
</dbReference>
<reference evidence="8 9" key="1">
    <citation type="submission" date="2015-07" db="EMBL/GenBank/DDBJ databases">
        <title>Comparative genomics of the Sigatoka disease complex on banana suggests a link between parallel evolutionary changes in Pseudocercospora fijiensis and Pseudocercospora eumusae and increased virulence on the banana host.</title>
        <authorList>
            <person name="Chang T.-C."/>
            <person name="Salvucci A."/>
            <person name="Crous P.W."/>
            <person name="Stergiopoulos I."/>
        </authorList>
    </citation>
    <scope>NUCLEOTIDE SEQUENCE [LARGE SCALE GENOMIC DNA]</scope>
    <source>
        <strain evidence="8 9">CBS 114824</strain>
    </source>
</reference>
<protein>
    <recommendedName>
        <fullName evidence="7">Hcy-binding domain-containing protein</fullName>
    </recommendedName>
</protein>
<evidence type="ECO:0000313" key="8">
    <source>
        <dbReference type="EMBL" id="KXT06445.1"/>
    </source>
</evidence>
<evidence type="ECO:0000313" key="9">
    <source>
        <dbReference type="Proteomes" id="UP000070133"/>
    </source>
</evidence>
<dbReference type="Gene3D" id="3.20.20.330">
    <property type="entry name" value="Homocysteine-binding-like domain"/>
    <property type="match status" value="1"/>
</dbReference>
<dbReference type="GO" id="GO:0009086">
    <property type="term" value="P:methionine biosynthetic process"/>
    <property type="evidence" value="ECO:0007669"/>
    <property type="project" value="InterPro"/>
</dbReference>
<evidence type="ECO:0000256" key="5">
    <source>
        <dbReference type="PIRSR" id="PIRSR037505-2"/>
    </source>
</evidence>
<dbReference type="STRING" id="321146.A0A139HVE8"/>
<dbReference type="NCBIfam" id="NF007020">
    <property type="entry name" value="PRK09485.1"/>
    <property type="match status" value="1"/>
</dbReference>
<dbReference type="InterPro" id="IPR051486">
    <property type="entry name" value="Hcy_S-methyltransferase"/>
</dbReference>
<dbReference type="AlphaFoldDB" id="A0A139HVE8"/>
<feature type="binding site" evidence="5 6">
    <location>
        <position position="238"/>
    </location>
    <ligand>
        <name>Zn(2+)</name>
        <dbReference type="ChEBI" id="CHEBI:29105"/>
    </ligand>
</feature>
<name>A0A139HVE8_9PEZI</name>
<dbReference type="PROSITE" id="PS50970">
    <property type="entry name" value="HCY"/>
    <property type="match status" value="1"/>
</dbReference>
<evidence type="ECO:0000256" key="3">
    <source>
        <dbReference type="ARBA" id="ARBA00022723"/>
    </source>
</evidence>
<dbReference type="FunFam" id="3.20.20.330:FF:000002">
    <property type="entry name" value="Homocysteine S-methyltransferase"/>
    <property type="match status" value="1"/>
</dbReference>
<proteinExistence type="predicted"/>
<dbReference type="OrthoDB" id="261426at2759"/>